<reference evidence="2 3" key="2">
    <citation type="journal article" date="2021" name="Curr. Genet.">
        <title>Genetic response to nitrogen starvation in the aggressive Eucalyptus foliar pathogen Teratosphaeria destructans.</title>
        <authorList>
            <person name="Havenga M."/>
            <person name="Wingfield B.D."/>
            <person name="Wingfield M.J."/>
            <person name="Dreyer L.L."/>
            <person name="Roets F."/>
            <person name="Aylward J."/>
        </authorList>
    </citation>
    <scope>NUCLEOTIDE SEQUENCE [LARGE SCALE GENOMIC DNA]</scope>
    <source>
        <strain evidence="2">CMW44962</strain>
    </source>
</reference>
<evidence type="ECO:0000256" key="1">
    <source>
        <dbReference type="SAM" id="MobiDB-lite"/>
    </source>
</evidence>
<dbReference type="OrthoDB" id="4356994at2759"/>
<comment type="caution">
    <text evidence="2">The sequence shown here is derived from an EMBL/GenBank/DDBJ whole genome shotgun (WGS) entry which is preliminary data.</text>
</comment>
<dbReference type="AlphaFoldDB" id="A0A9W7T1P3"/>
<protein>
    <submittedName>
        <fullName evidence="2">Trypacidin cluster transcription factor-like</fullName>
    </submittedName>
</protein>
<evidence type="ECO:0000313" key="3">
    <source>
        <dbReference type="Proteomes" id="UP001138500"/>
    </source>
</evidence>
<dbReference type="EMBL" id="RIBY02000047">
    <property type="protein sequence ID" value="KAH9845513.1"/>
    <property type="molecule type" value="Genomic_DNA"/>
</dbReference>
<organism evidence="2 3">
    <name type="scientific">Teratosphaeria destructans</name>
    <dbReference type="NCBI Taxonomy" id="418781"/>
    <lineage>
        <taxon>Eukaryota</taxon>
        <taxon>Fungi</taxon>
        <taxon>Dikarya</taxon>
        <taxon>Ascomycota</taxon>
        <taxon>Pezizomycotina</taxon>
        <taxon>Dothideomycetes</taxon>
        <taxon>Dothideomycetidae</taxon>
        <taxon>Mycosphaerellales</taxon>
        <taxon>Teratosphaeriaceae</taxon>
        <taxon>Teratosphaeria</taxon>
    </lineage>
</organism>
<dbReference type="Proteomes" id="UP001138500">
    <property type="component" value="Unassembled WGS sequence"/>
</dbReference>
<proteinExistence type="predicted"/>
<gene>
    <name evidence="2" type="ORF">Tdes44962_MAKER06547</name>
</gene>
<sequence>MGRPKKRQMSDDNADEFVSQQQHPQPQACWEDISTPELRDDYVQMCSTSLIENGVQASEWPSMSLEVSMPELTPYSTSESPSRYNISAEMSDNVNTVDHIYTRSRHPDTAVLLDSSATGVIGTILECPPPALRSCACLSTMYLTMNTLSAMKPPFAFPFALHPLREAMQTTSEVLACGQCPTKFITAMQNTQLVGTLLLSIADRFSKILEAINVESSRADFARETKKFRLSDLSTSTPYMHTGGIGCLAAFYIDLSSAEWRAMVKKVVRAEVQGPVDGNGCRPYFLGLTQKMRNRQDRWHRPDFALASDFAKGADGIPIGGHRMPREDHLCMKMVDYAETVVLDFDWS</sequence>
<evidence type="ECO:0000313" key="2">
    <source>
        <dbReference type="EMBL" id="KAH9845513.1"/>
    </source>
</evidence>
<reference evidence="2 3" key="1">
    <citation type="journal article" date="2018" name="IMA Fungus">
        <title>IMA Genome-F 10: Nine draft genome sequences of Claviceps purpurea s.lat., including C. arundinis, C. humidiphila, and C. cf. spartinae, pseudomolecules for the pitch canker pathogen Fusarium circinatum, draft genome of Davidsoniella eucalypti, Grosmannia galeiformis, Quambalaria eucalypti, and Teratosphaeria destructans.</title>
        <authorList>
            <person name="Wingfield B.D."/>
            <person name="Liu M."/>
            <person name="Nguyen H.D."/>
            <person name="Lane F.A."/>
            <person name="Morgan S.W."/>
            <person name="De Vos L."/>
            <person name="Wilken P.M."/>
            <person name="Duong T.A."/>
            <person name="Aylward J."/>
            <person name="Coetzee M.P."/>
            <person name="Dadej K."/>
            <person name="De Beer Z.W."/>
            <person name="Findlay W."/>
            <person name="Havenga M."/>
            <person name="Kolarik M."/>
            <person name="Menzies J.G."/>
            <person name="Naidoo K."/>
            <person name="Pochopski O."/>
            <person name="Shoukouhi P."/>
            <person name="Santana Q.C."/>
            <person name="Seifert K.A."/>
            <person name="Soal N."/>
            <person name="Steenkamp E.T."/>
            <person name="Tatham C.T."/>
            <person name="van der Nest M.A."/>
            <person name="Wingfield M.J."/>
        </authorList>
    </citation>
    <scope>NUCLEOTIDE SEQUENCE [LARGE SCALE GENOMIC DNA]</scope>
    <source>
        <strain evidence="2">CMW44962</strain>
    </source>
</reference>
<keyword evidence="3" id="KW-1185">Reference proteome</keyword>
<accession>A0A9W7T1P3</accession>
<feature type="region of interest" description="Disordered" evidence="1">
    <location>
        <begin position="1"/>
        <end position="29"/>
    </location>
</feature>
<name>A0A9W7T1P3_9PEZI</name>